<comment type="caution">
    <text evidence="3">The sequence shown here is derived from an EMBL/GenBank/DDBJ whole genome shotgun (WGS) entry which is preliminary data.</text>
</comment>
<gene>
    <name evidence="3" type="ORF">DKG77_06105</name>
</gene>
<dbReference type="InterPro" id="IPR007607">
    <property type="entry name" value="BacA/B"/>
</dbReference>
<feature type="transmembrane region" description="Helical" evidence="1">
    <location>
        <begin position="278"/>
        <end position="302"/>
    </location>
</feature>
<dbReference type="OrthoDB" id="1172790at2"/>
<name>A0A316L3H3_9FLAO</name>
<dbReference type="Proteomes" id="UP000245762">
    <property type="component" value="Unassembled WGS sequence"/>
</dbReference>
<dbReference type="EMBL" id="QGEG01000001">
    <property type="protein sequence ID" value="PWL40386.1"/>
    <property type="molecule type" value="Genomic_DNA"/>
</dbReference>
<feature type="transmembrane region" description="Helical" evidence="1">
    <location>
        <begin position="308"/>
        <end position="330"/>
    </location>
</feature>
<sequence length="394" mass="43045">MKTFVLFIAVVFPILALGQFESDKTITLSKNMQDDVYLAAETVTINATVAGDVVAAGGKLIVKDTVQQDLIVAAGEILVKGYVKDDIRASGGTITLDNVVGDDVIVFGGEISITEETVIHGNLISFSGTVDLDGEVKGMVKASGGELNINGKIEEGAELYGGEIKVNGEVRGNSKIVAEEIEIGDNAKFYGDVEYWTEDGEVDFGNSLVNAQAVFNEELMKDRNEFSWKALGIATLGFWIFYVLSAFLVLLLLNWAFKKVFVKSVGRLDNDFWKSFGYGLIYLFGLPLLIVFTLVIIVGIPISLFLLSLYLFSILFGHLVAALLIVHYWAHRKNKSWGFWSIVFIALGTAIVLRLLTLIPFIGLLISITLLAVAYGVLALTLIQKKKIIKIAES</sequence>
<dbReference type="RefSeq" id="WP_109661159.1">
    <property type="nucleotide sequence ID" value="NZ_QGEG01000001.1"/>
</dbReference>
<dbReference type="InterPro" id="IPR058486">
    <property type="entry name" value="DUF8173"/>
</dbReference>
<evidence type="ECO:0000313" key="3">
    <source>
        <dbReference type="EMBL" id="PWL40386.1"/>
    </source>
</evidence>
<reference evidence="3 4" key="1">
    <citation type="submission" date="2018-05" db="EMBL/GenBank/DDBJ databases">
        <title>Complete genome sequence of Flagellimonas aquimarina ECD12 isolated from seaweed Ecklonia cava.</title>
        <authorList>
            <person name="Choi S."/>
            <person name="Seong C."/>
        </authorList>
    </citation>
    <scope>NUCLEOTIDE SEQUENCE [LARGE SCALE GENOMIC DNA]</scope>
    <source>
        <strain evidence="3 4">ECD12</strain>
    </source>
</reference>
<dbReference type="AlphaFoldDB" id="A0A316L3H3"/>
<organism evidence="3 4">
    <name type="scientific">Flagellimonas aquimarina</name>
    <dbReference type="NCBI Taxonomy" id="2201895"/>
    <lineage>
        <taxon>Bacteria</taxon>
        <taxon>Pseudomonadati</taxon>
        <taxon>Bacteroidota</taxon>
        <taxon>Flavobacteriia</taxon>
        <taxon>Flavobacteriales</taxon>
        <taxon>Flavobacteriaceae</taxon>
        <taxon>Flagellimonas</taxon>
    </lineage>
</organism>
<keyword evidence="4" id="KW-1185">Reference proteome</keyword>
<keyword evidence="1" id="KW-0472">Membrane</keyword>
<keyword evidence="1" id="KW-0812">Transmembrane</keyword>
<evidence type="ECO:0000256" key="1">
    <source>
        <dbReference type="SAM" id="Phobius"/>
    </source>
</evidence>
<feature type="transmembrane region" description="Helical" evidence="1">
    <location>
        <begin position="362"/>
        <end position="383"/>
    </location>
</feature>
<dbReference type="Pfam" id="PF26514">
    <property type="entry name" value="DUF8173"/>
    <property type="match status" value="1"/>
</dbReference>
<feature type="domain" description="DUF8173" evidence="2">
    <location>
        <begin position="230"/>
        <end position="380"/>
    </location>
</feature>
<protein>
    <recommendedName>
        <fullName evidence="2">DUF8173 domain-containing protein</fullName>
    </recommendedName>
</protein>
<feature type="transmembrane region" description="Helical" evidence="1">
    <location>
        <begin position="337"/>
        <end position="356"/>
    </location>
</feature>
<accession>A0A316L3H3</accession>
<evidence type="ECO:0000259" key="2">
    <source>
        <dbReference type="Pfam" id="PF26514"/>
    </source>
</evidence>
<feature type="transmembrane region" description="Helical" evidence="1">
    <location>
        <begin position="236"/>
        <end position="257"/>
    </location>
</feature>
<evidence type="ECO:0000313" key="4">
    <source>
        <dbReference type="Proteomes" id="UP000245762"/>
    </source>
</evidence>
<dbReference type="Pfam" id="PF04519">
    <property type="entry name" value="Bactofilin"/>
    <property type="match status" value="1"/>
</dbReference>
<proteinExistence type="predicted"/>
<keyword evidence="1" id="KW-1133">Transmembrane helix</keyword>